<gene>
    <name evidence="2" type="ORF">M5K25_012272</name>
</gene>
<accession>A0ABD0UWM0</accession>
<feature type="region of interest" description="Disordered" evidence="1">
    <location>
        <begin position="46"/>
        <end position="72"/>
    </location>
</feature>
<proteinExistence type="predicted"/>
<organism evidence="2 3">
    <name type="scientific">Dendrobium thyrsiflorum</name>
    <name type="common">Pinecone-like raceme dendrobium</name>
    <name type="synonym">Orchid</name>
    <dbReference type="NCBI Taxonomy" id="117978"/>
    <lineage>
        <taxon>Eukaryota</taxon>
        <taxon>Viridiplantae</taxon>
        <taxon>Streptophyta</taxon>
        <taxon>Embryophyta</taxon>
        <taxon>Tracheophyta</taxon>
        <taxon>Spermatophyta</taxon>
        <taxon>Magnoliopsida</taxon>
        <taxon>Liliopsida</taxon>
        <taxon>Asparagales</taxon>
        <taxon>Orchidaceae</taxon>
        <taxon>Epidendroideae</taxon>
        <taxon>Malaxideae</taxon>
        <taxon>Dendrobiinae</taxon>
        <taxon>Dendrobium</taxon>
    </lineage>
</organism>
<name>A0ABD0UWM0_DENTH</name>
<evidence type="ECO:0000313" key="2">
    <source>
        <dbReference type="EMBL" id="KAL0917223.1"/>
    </source>
</evidence>
<dbReference type="Proteomes" id="UP001552299">
    <property type="component" value="Unassembled WGS sequence"/>
</dbReference>
<keyword evidence="3" id="KW-1185">Reference proteome</keyword>
<sequence>MDRLLQSQQFDLRIIIADALQPLVSWNNNLAAASRRLDPVLSDQWPDERLKSKPSCVHKNRTSPDTGQGGTGLGHKISKIFKASNSFHSLDLDSKKQKTKLEESAVSFAWLHHRSPFATENQDGKNVRLAEPVGPWTASDLASFTRFFSYHLRMEGKFAVMEEMLKKLLEVKTAPATSEARETISSHERRGNPNIFRGRENPEVEILECEDGMPPLEPLSREEMSTGFERMAADFVGRREDFYRRGAESKRRGEFDEGVGKKIRMKREPWIEKKNVEDRD</sequence>
<reference evidence="2 3" key="1">
    <citation type="journal article" date="2024" name="Plant Biotechnol. J.">
        <title>Dendrobium thyrsiflorum genome and its molecular insights into genes involved in important horticultural traits.</title>
        <authorList>
            <person name="Chen B."/>
            <person name="Wang J.Y."/>
            <person name="Zheng P.J."/>
            <person name="Li K.L."/>
            <person name="Liang Y.M."/>
            <person name="Chen X.F."/>
            <person name="Zhang C."/>
            <person name="Zhao X."/>
            <person name="He X."/>
            <person name="Zhang G.Q."/>
            <person name="Liu Z.J."/>
            <person name="Xu Q."/>
        </authorList>
    </citation>
    <scope>NUCLEOTIDE SEQUENCE [LARGE SCALE GENOMIC DNA]</scope>
    <source>
        <strain evidence="2">GZMU011</strain>
    </source>
</reference>
<dbReference type="EMBL" id="JANQDX010000010">
    <property type="protein sequence ID" value="KAL0917223.1"/>
    <property type="molecule type" value="Genomic_DNA"/>
</dbReference>
<evidence type="ECO:0000313" key="3">
    <source>
        <dbReference type="Proteomes" id="UP001552299"/>
    </source>
</evidence>
<comment type="caution">
    <text evidence="2">The sequence shown here is derived from an EMBL/GenBank/DDBJ whole genome shotgun (WGS) entry which is preliminary data.</text>
</comment>
<evidence type="ECO:0000256" key="1">
    <source>
        <dbReference type="SAM" id="MobiDB-lite"/>
    </source>
</evidence>
<protein>
    <submittedName>
        <fullName evidence="2">Uncharacterized protein</fullName>
    </submittedName>
</protein>
<dbReference type="AlphaFoldDB" id="A0ABD0UWM0"/>